<organism evidence="4 5">
    <name type="scientific">Elasticomyces elasticus</name>
    <dbReference type="NCBI Taxonomy" id="574655"/>
    <lineage>
        <taxon>Eukaryota</taxon>
        <taxon>Fungi</taxon>
        <taxon>Dikarya</taxon>
        <taxon>Ascomycota</taxon>
        <taxon>Pezizomycotina</taxon>
        <taxon>Dothideomycetes</taxon>
        <taxon>Dothideomycetidae</taxon>
        <taxon>Mycosphaerellales</taxon>
        <taxon>Teratosphaeriaceae</taxon>
        <taxon>Elasticomyces</taxon>
    </lineage>
</organism>
<dbReference type="GO" id="GO:0043565">
    <property type="term" value="F:sequence-specific DNA binding"/>
    <property type="evidence" value="ECO:0007669"/>
    <property type="project" value="InterPro"/>
</dbReference>
<evidence type="ECO:0000259" key="3">
    <source>
        <dbReference type="PROSITE" id="PS50039"/>
    </source>
</evidence>
<dbReference type="EMBL" id="JAVRQU010000011">
    <property type="protein sequence ID" value="KAK5697201.1"/>
    <property type="molecule type" value="Genomic_DNA"/>
</dbReference>
<sequence length="366" mass="42230">MTAPDPVADARESLPARIDTAMKPWSKTRDAPPFKCTELIVMALLMADQPLTPKDVWMWIATSFPYYQLLAAESYWDFANRDPAQSTRTLRFRTSLQQAFMEYDLPLLTSRTGSSTSIGKALYSVAPLMAEAWLDLREDIAVSDETNFPFFELPRELRDAIYTMVFQYPRSGIYLQTRGNPRVKSRDPDHRCSYDPYAWIAGGIFSLKKTPNTLSPFLTNRQFYNEAMPIFFDINTFHFRSQSHMSRRVMALSELQRKHIRSIGFQYERVGNERHFEALAALPNLRRLALGFDERTAGEWHSMGWAHSWARTRSMQIIRGMKSLEEVECINFPALQELFKKWCADRKLSDKAAAVGPVQIVRSRKG</sequence>
<dbReference type="Proteomes" id="UP001310594">
    <property type="component" value="Unassembled WGS sequence"/>
</dbReference>
<keyword evidence="2" id="KW-0539">Nucleus</keyword>
<evidence type="ECO:0000313" key="4">
    <source>
        <dbReference type="EMBL" id="KAK5697201.1"/>
    </source>
</evidence>
<feature type="DNA-binding region" description="Fork-head" evidence="2">
    <location>
        <begin position="31"/>
        <end position="102"/>
    </location>
</feature>
<evidence type="ECO:0000256" key="1">
    <source>
        <dbReference type="ARBA" id="ARBA00023125"/>
    </source>
</evidence>
<comment type="caution">
    <text evidence="4">The sequence shown here is derived from an EMBL/GenBank/DDBJ whole genome shotgun (WGS) entry which is preliminary data.</text>
</comment>
<evidence type="ECO:0000313" key="5">
    <source>
        <dbReference type="Proteomes" id="UP001310594"/>
    </source>
</evidence>
<dbReference type="GO" id="GO:0005634">
    <property type="term" value="C:nucleus"/>
    <property type="evidence" value="ECO:0007669"/>
    <property type="project" value="UniProtKB-SubCell"/>
</dbReference>
<gene>
    <name evidence="4" type="ORF">LTR97_007336</name>
</gene>
<dbReference type="AlphaFoldDB" id="A0AAN7W089"/>
<accession>A0AAN7W089</accession>
<dbReference type="GO" id="GO:0003700">
    <property type="term" value="F:DNA-binding transcription factor activity"/>
    <property type="evidence" value="ECO:0007669"/>
    <property type="project" value="InterPro"/>
</dbReference>
<dbReference type="PANTHER" id="PTHR38790:SF4">
    <property type="entry name" value="2EXR DOMAIN-CONTAINING PROTEIN"/>
    <property type="match status" value="1"/>
</dbReference>
<proteinExistence type="predicted"/>
<dbReference type="PANTHER" id="PTHR38790">
    <property type="entry name" value="2EXR DOMAIN-CONTAINING PROTEIN-RELATED"/>
    <property type="match status" value="1"/>
</dbReference>
<dbReference type="InterPro" id="IPR056632">
    <property type="entry name" value="DUF7730"/>
</dbReference>
<dbReference type="Pfam" id="PF24864">
    <property type="entry name" value="DUF7730"/>
    <property type="match status" value="1"/>
</dbReference>
<keyword evidence="1 2" id="KW-0238">DNA-binding</keyword>
<evidence type="ECO:0000256" key="2">
    <source>
        <dbReference type="PROSITE-ProRule" id="PRU00089"/>
    </source>
</evidence>
<protein>
    <recommendedName>
        <fullName evidence="3">Fork-head domain-containing protein</fullName>
    </recommendedName>
</protein>
<comment type="subcellular location">
    <subcellularLocation>
        <location evidence="2">Nucleus</location>
    </subcellularLocation>
</comment>
<dbReference type="PROSITE" id="PS50039">
    <property type="entry name" value="FORK_HEAD_3"/>
    <property type="match status" value="1"/>
</dbReference>
<name>A0AAN7W089_9PEZI</name>
<feature type="domain" description="Fork-head" evidence="3">
    <location>
        <begin position="31"/>
        <end position="102"/>
    </location>
</feature>
<dbReference type="InterPro" id="IPR001766">
    <property type="entry name" value="Fork_head_dom"/>
</dbReference>
<reference evidence="4" key="1">
    <citation type="submission" date="2023-08" db="EMBL/GenBank/DDBJ databases">
        <title>Black Yeasts Isolated from many extreme environments.</title>
        <authorList>
            <person name="Coleine C."/>
            <person name="Stajich J.E."/>
            <person name="Selbmann L."/>
        </authorList>
    </citation>
    <scope>NUCLEOTIDE SEQUENCE</scope>
    <source>
        <strain evidence="4">CCFEE 5810</strain>
    </source>
</reference>